<dbReference type="CDD" id="cd13778">
    <property type="entry name" value="Aar2_C"/>
    <property type="match status" value="1"/>
</dbReference>
<dbReference type="InterPro" id="IPR033648">
    <property type="entry name" value="AAR2_C"/>
</dbReference>
<dbReference type="AlphaFoldDB" id="A0A9Q1FZI9"/>
<proteinExistence type="predicted"/>
<evidence type="ECO:0000259" key="1">
    <source>
        <dbReference type="Pfam" id="PF05282"/>
    </source>
</evidence>
<feature type="domain" description="AAR2 C-terminal" evidence="1">
    <location>
        <begin position="67"/>
        <end position="119"/>
    </location>
</feature>
<keyword evidence="3" id="KW-1185">Reference proteome</keyword>
<protein>
    <recommendedName>
        <fullName evidence="1">AAR2 C-terminal domain-containing protein</fullName>
    </recommendedName>
</protein>
<sequence>MRSPVVCSPLAGRILAFSDVMPELQLTHTKDREEHNLPRNDTECQSMREGLERLPRMKHRPGTELRFSHIPKQTYPEGATPAQITQYSMDLSYALDCLLESHYRQEPLHVLGELQFAFLGEIPPDFFVDIVSQDNFLTSTLQDFFQFATSPGVDGTLRKRAEKFKAHLTKKFRWSFEVDPEESDPVVVELPEGVTLE</sequence>
<dbReference type="Gene3D" id="1.25.40.550">
    <property type="entry name" value="Aar2, C-terminal domain-like"/>
    <property type="match status" value="2"/>
</dbReference>
<dbReference type="InterPro" id="IPR038514">
    <property type="entry name" value="AAR2_C_sf"/>
</dbReference>
<dbReference type="Proteomes" id="UP001152622">
    <property type="component" value="Chromosome 3"/>
</dbReference>
<dbReference type="InterPro" id="IPR007946">
    <property type="entry name" value="AAR2"/>
</dbReference>
<reference evidence="2" key="1">
    <citation type="journal article" date="2023" name="Science">
        <title>Genome structures resolve the early diversification of teleost fishes.</title>
        <authorList>
            <person name="Parey E."/>
            <person name="Louis A."/>
            <person name="Montfort J."/>
            <person name="Bouchez O."/>
            <person name="Roques C."/>
            <person name="Iampietro C."/>
            <person name="Lluch J."/>
            <person name="Castinel A."/>
            <person name="Donnadieu C."/>
            <person name="Desvignes T."/>
            <person name="Floi Bucao C."/>
            <person name="Jouanno E."/>
            <person name="Wen M."/>
            <person name="Mejri S."/>
            <person name="Dirks R."/>
            <person name="Jansen H."/>
            <person name="Henkel C."/>
            <person name="Chen W.J."/>
            <person name="Zahm M."/>
            <person name="Cabau C."/>
            <person name="Klopp C."/>
            <person name="Thompson A.W."/>
            <person name="Robinson-Rechavi M."/>
            <person name="Braasch I."/>
            <person name="Lecointre G."/>
            <person name="Bobe J."/>
            <person name="Postlethwait J.H."/>
            <person name="Berthelot C."/>
            <person name="Roest Crollius H."/>
            <person name="Guiguen Y."/>
        </authorList>
    </citation>
    <scope>NUCLEOTIDE SEQUENCE</scope>
    <source>
        <strain evidence="2">WJC10195</strain>
    </source>
</reference>
<dbReference type="OrthoDB" id="201752at2759"/>
<comment type="caution">
    <text evidence="2">The sequence shown here is derived from an EMBL/GenBank/DDBJ whole genome shotgun (WGS) entry which is preliminary data.</text>
</comment>
<organism evidence="2 3">
    <name type="scientific">Synaphobranchus kaupii</name>
    <name type="common">Kaup's arrowtooth eel</name>
    <dbReference type="NCBI Taxonomy" id="118154"/>
    <lineage>
        <taxon>Eukaryota</taxon>
        <taxon>Metazoa</taxon>
        <taxon>Chordata</taxon>
        <taxon>Craniata</taxon>
        <taxon>Vertebrata</taxon>
        <taxon>Euteleostomi</taxon>
        <taxon>Actinopterygii</taxon>
        <taxon>Neopterygii</taxon>
        <taxon>Teleostei</taxon>
        <taxon>Anguilliformes</taxon>
        <taxon>Synaphobranchidae</taxon>
        <taxon>Synaphobranchus</taxon>
    </lineage>
</organism>
<dbReference type="Pfam" id="PF05282">
    <property type="entry name" value="AAR2"/>
    <property type="match status" value="1"/>
</dbReference>
<gene>
    <name evidence="2" type="ORF">SKAU_G00106140</name>
</gene>
<evidence type="ECO:0000313" key="3">
    <source>
        <dbReference type="Proteomes" id="UP001152622"/>
    </source>
</evidence>
<accession>A0A9Q1FZI9</accession>
<dbReference type="PANTHER" id="PTHR12689:SF4">
    <property type="entry name" value="PROTEIN AAR2 HOMOLOG"/>
    <property type="match status" value="1"/>
</dbReference>
<name>A0A9Q1FZI9_SYNKA</name>
<dbReference type="GO" id="GO:0000244">
    <property type="term" value="P:spliceosomal tri-snRNP complex assembly"/>
    <property type="evidence" value="ECO:0007669"/>
    <property type="project" value="TreeGrafter"/>
</dbReference>
<dbReference type="EMBL" id="JAINUF010000003">
    <property type="protein sequence ID" value="KAJ8370586.1"/>
    <property type="molecule type" value="Genomic_DNA"/>
</dbReference>
<evidence type="ECO:0000313" key="2">
    <source>
        <dbReference type="EMBL" id="KAJ8370586.1"/>
    </source>
</evidence>
<dbReference type="PANTHER" id="PTHR12689">
    <property type="entry name" value="A1 CISTRON SPLICING FACTOR AAR2-RELATED"/>
    <property type="match status" value="1"/>
</dbReference>